<name>A0ABU7PML2_9ACTN</name>
<dbReference type="InterPro" id="IPR043991">
    <property type="entry name" value="Gp3-like"/>
</dbReference>
<proteinExistence type="predicted"/>
<feature type="region of interest" description="Disordered" evidence="1">
    <location>
        <begin position="276"/>
        <end position="301"/>
    </location>
</feature>
<dbReference type="Proteomes" id="UP001344658">
    <property type="component" value="Unassembled WGS sequence"/>
</dbReference>
<evidence type="ECO:0000313" key="2">
    <source>
        <dbReference type="EMBL" id="MEE4546499.1"/>
    </source>
</evidence>
<organism evidence="2 3">
    <name type="scientific">Actinacidiphila polyblastidii</name>
    <dbReference type="NCBI Taxonomy" id="3110430"/>
    <lineage>
        <taxon>Bacteria</taxon>
        <taxon>Bacillati</taxon>
        <taxon>Actinomycetota</taxon>
        <taxon>Actinomycetes</taxon>
        <taxon>Kitasatosporales</taxon>
        <taxon>Streptomycetaceae</taxon>
        <taxon>Actinacidiphila</taxon>
    </lineage>
</organism>
<dbReference type="RefSeq" id="WP_330800198.1">
    <property type="nucleotide sequence ID" value="NZ_JAZEWV010000046.1"/>
</dbReference>
<protein>
    <submittedName>
        <fullName evidence="2">Uncharacterized protein</fullName>
    </submittedName>
</protein>
<comment type="caution">
    <text evidence="2">The sequence shown here is derived from an EMBL/GenBank/DDBJ whole genome shotgun (WGS) entry which is preliminary data.</text>
</comment>
<dbReference type="EMBL" id="JAZEWV010000046">
    <property type="protein sequence ID" value="MEE4546499.1"/>
    <property type="molecule type" value="Genomic_DNA"/>
</dbReference>
<evidence type="ECO:0000313" key="3">
    <source>
        <dbReference type="Proteomes" id="UP001344658"/>
    </source>
</evidence>
<accession>A0ABU7PML2</accession>
<gene>
    <name evidence="2" type="ORF">V2S66_31605</name>
</gene>
<keyword evidence="3" id="KW-1185">Reference proteome</keyword>
<sequence length="371" mass="39702">MPILTLQQRLRELGRIRIGQKVATAKGGTRPAKLDRFRLTSPSKELLERVAANYGGTVTPWTPEGGAGQFEVITESTRIPIHVPPQPVSQYFELWSGGGCQRRCDGVTELLKDRPCICGPDPERRQCKPTTRLNVVLSEIEGVGVWRLESHGYYAALELPGVAELLAQTGGYVEAFLGLEQRTAKRDGQTRHWMVPTIDVGITPAALMAGQVTGAAPVAAGPERVAITGGRPDYAVLAANAKTADEVGALWKQAVHRGDMDKALEAVLTARGAELRGKEVSDEAGESGWHAEPHQDGPFPDQDGAVEAEIVDDGDLAEIWFQIIAAAGTRGWTTEQTEARFAERNGGLMPATAGAQQLTGFLAAVKAGEVA</sequence>
<evidence type="ECO:0000256" key="1">
    <source>
        <dbReference type="SAM" id="MobiDB-lite"/>
    </source>
</evidence>
<reference evidence="2 3" key="1">
    <citation type="submission" date="2023-12" db="EMBL/GenBank/DDBJ databases">
        <title>Streptomyces sp. V4-01.</title>
        <authorList>
            <person name="Somphong A."/>
            <person name="Phongsopitanun W."/>
        </authorList>
    </citation>
    <scope>NUCLEOTIDE SEQUENCE [LARGE SCALE GENOMIC DNA]</scope>
    <source>
        <strain evidence="2 3">V4-01</strain>
    </source>
</reference>
<dbReference type="Pfam" id="PF18897">
    <property type="entry name" value="Gp3-like"/>
    <property type="match status" value="1"/>
</dbReference>